<feature type="signal peptide" evidence="1">
    <location>
        <begin position="1"/>
        <end position="16"/>
    </location>
</feature>
<dbReference type="KEGG" id="lgi:LOTGIDRAFT_165982"/>
<name>V4A3Z6_LOTGI</name>
<feature type="chain" id="PRO_5004716349" description="Jacalin-type lectin domain-containing protein" evidence="1">
    <location>
        <begin position="17"/>
        <end position="408"/>
    </location>
</feature>
<dbReference type="RefSeq" id="XP_009061275.1">
    <property type="nucleotide sequence ID" value="XM_009063027.1"/>
</dbReference>
<dbReference type="Proteomes" id="UP000030746">
    <property type="component" value="Unassembled WGS sequence"/>
</dbReference>
<dbReference type="CTD" id="20240227"/>
<accession>V4A3Z6</accession>
<reference evidence="2 3" key="1">
    <citation type="journal article" date="2013" name="Nature">
        <title>Insights into bilaterian evolution from three spiralian genomes.</title>
        <authorList>
            <person name="Simakov O."/>
            <person name="Marletaz F."/>
            <person name="Cho S.J."/>
            <person name="Edsinger-Gonzales E."/>
            <person name="Havlak P."/>
            <person name="Hellsten U."/>
            <person name="Kuo D.H."/>
            <person name="Larsson T."/>
            <person name="Lv J."/>
            <person name="Arendt D."/>
            <person name="Savage R."/>
            <person name="Osoegawa K."/>
            <person name="de Jong P."/>
            <person name="Grimwood J."/>
            <person name="Chapman J.A."/>
            <person name="Shapiro H."/>
            <person name="Aerts A."/>
            <person name="Otillar R.P."/>
            <person name="Terry A.Y."/>
            <person name="Boore J.L."/>
            <person name="Grigoriev I.V."/>
            <person name="Lindberg D.R."/>
            <person name="Seaver E.C."/>
            <person name="Weisblat D.A."/>
            <person name="Putnam N.H."/>
            <person name="Rokhsar D.S."/>
        </authorList>
    </citation>
    <scope>NUCLEOTIDE SEQUENCE [LARGE SCALE GENOMIC DNA]</scope>
</reference>
<evidence type="ECO:0008006" key="4">
    <source>
        <dbReference type="Google" id="ProtNLM"/>
    </source>
</evidence>
<keyword evidence="1" id="KW-0732">Signal</keyword>
<proteinExistence type="predicted"/>
<gene>
    <name evidence="2" type="ORF">LOTGIDRAFT_165982</name>
</gene>
<dbReference type="HOGENOM" id="CLU_726260_0_0_1"/>
<protein>
    <recommendedName>
        <fullName evidence="4">Jacalin-type lectin domain-containing protein</fullName>
    </recommendedName>
</protein>
<dbReference type="EMBL" id="KB202793">
    <property type="protein sequence ID" value="ESO87956.1"/>
    <property type="molecule type" value="Genomic_DNA"/>
</dbReference>
<dbReference type="AlphaFoldDB" id="V4A3Z6"/>
<sequence>MANVFVLCLTLYQVTGIVSETSFHQGMLAQRPDDSDQTFSAQHIDSFPHYSWEDNVISSSERSETDLHSINQNVLRLQQLIFQQSDLIQFLISGQDELSKENSKWIKRYKSTRKYLRKLNRACVFRPSETDYVIKPGLGIPEKLTVKPEAHISKFSNHVHNKRNDNIKANTHSAESKPTLSEIIKSIPFTENESMQLNKQVKMEVGKFERPHMAADSYDPLLEILPFKGDTDEDTGLEIDLTNGQIQGKDLGITWEENLVFGQNVKCGLLGVIKIDLQGLNSQSLVVDMRFDSPAGSVFNMANSPSREKTIYEVRGYNDALEVSSRLNNDSLVIIYYEEDSIATRLTLLFNNKGISRKLATGNFKQINNTGVVSTVDTLYLSMNRVIAPGGLSTSSGLCKVKLNWLQQ</sequence>
<keyword evidence="3" id="KW-1185">Reference proteome</keyword>
<evidence type="ECO:0000256" key="1">
    <source>
        <dbReference type="SAM" id="SignalP"/>
    </source>
</evidence>
<evidence type="ECO:0000313" key="2">
    <source>
        <dbReference type="EMBL" id="ESO87956.1"/>
    </source>
</evidence>
<evidence type="ECO:0000313" key="3">
    <source>
        <dbReference type="Proteomes" id="UP000030746"/>
    </source>
</evidence>
<organism evidence="2 3">
    <name type="scientific">Lottia gigantea</name>
    <name type="common">Giant owl limpet</name>
    <dbReference type="NCBI Taxonomy" id="225164"/>
    <lineage>
        <taxon>Eukaryota</taxon>
        <taxon>Metazoa</taxon>
        <taxon>Spiralia</taxon>
        <taxon>Lophotrochozoa</taxon>
        <taxon>Mollusca</taxon>
        <taxon>Gastropoda</taxon>
        <taxon>Patellogastropoda</taxon>
        <taxon>Lottioidea</taxon>
        <taxon>Lottiidae</taxon>
        <taxon>Lottia</taxon>
    </lineage>
</organism>
<dbReference type="GeneID" id="20240227"/>
<dbReference type="OrthoDB" id="10024657at2759"/>